<evidence type="ECO:0000313" key="2">
    <source>
        <dbReference type="EMBL" id="GFO41387.1"/>
    </source>
</evidence>
<organism evidence="2 3">
    <name type="scientific">Plakobranchus ocellatus</name>
    <dbReference type="NCBI Taxonomy" id="259542"/>
    <lineage>
        <taxon>Eukaryota</taxon>
        <taxon>Metazoa</taxon>
        <taxon>Spiralia</taxon>
        <taxon>Lophotrochozoa</taxon>
        <taxon>Mollusca</taxon>
        <taxon>Gastropoda</taxon>
        <taxon>Heterobranchia</taxon>
        <taxon>Euthyneura</taxon>
        <taxon>Panpulmonata</taxon>
        <taxon>Sacoglossa</taxon>
        <taxon>Placobranchoidea</taxon>
        <taxon>Plakobranchidae</taxon>
        <taxon>Plakobranchus</taxon>
    </lineage>
</organism>
<sequence>MLENTNVLARDNCAVTILQYLGAKIINEGSRSEVPSGATQTMTLLTRLKTLFRNHIIMNYKISFMRALVFYIFLYACEIWTLKAELQGKTLYFDHITNEQVHRTIQRDISPMKAALSVLFMWG</sequence>
<comment type="caution">
    <text evidence="2">The sequence shown here is derived from an EMBL/GenBank/DDBJ whole genome shotgun (WGS) entry which is preliminary data.</text>
</comment>
<feature type="transmembrane region" description="Helical" evidence="1">
    <location>
        <begin position="63"/>
        <end position="82"/>
    </location>
</feature>
<reference evidence="2 3" key="1">
    <citation type="journal article" date="2021" name="Elife">
        <title>Chloroplast acquisition without the gene transfer in kleptoplastic sea slugs, Plakobranchus ocellatus.</title>
        <authorList>
            <person name="Maeda T."/>
            <person name="Takahashi S."/>
            <person name="Yoshida T."/>
            <person name="Shimamura S."/>
            <person name="Takaki Y."/>
            <person name="Nagai Y."/>
            <person name="Toyoda A."/>
            <person name="Suzuki Y."/>
            <person name="Arimoto A."/>
            <person name="Ishii H."/>
            <person name="Satoh N."/>
            <person name="Nishiyama T."/>
            <person name="Hasebe M."/>
            <person name="Maruyama T."/>
            <person name="Minagawa J."/>
            <person name="Obokata J."/>
            <person name="Shigenobu S."/>
        </authorList>
    </citation>
    <scope>NUCLEOTIDE SEQUENCE [LARGE SCALE GENOMIC DNA]</scope>
</reference>
<accession>A0AAV4DAU6</accession>
<protein>
    <submittedName>
        <fullName evidence="2">Uncharacterized protein</fullName>
    </submittedName>
</protein>
<keyword evidence="1" id="KW-0472">Membrane</keyword>
<dbReference type="EMBL" id="BLXT01007679">
    <property type="protein sequence ID" value="GFO41387.1"/>
    <property type="molecule type" value="Genomic_DNA"/>
</dbReference>
<dbReference type="Proteomes" id="UP000735302">
    <property type="component" value="Unassembled WGS sequence"/>
</dbReference>
<gene>
    <name evidence="2" type="ORF">PoB_006789200</name>
</gene>
<keyword evidence="1" id="KW-0812">Transmembrane</keyword>
<proteinExistence type="predicted"/>
<evidence type="ECO:0000256" key="1">
    <source>
        <dbReference type="SAM" id="Phobius"/>
    </source>
</evidence>
<name>A0AAV4DAU6_9GAST</name>
<evidence type="ECO:0000313" key="3">
    <source>
        <dbReference type="Proteomes" id="UP000735302"/>
    </source>
</evidence>
<dbReference type="AlphaFoldDB" id="A0AAV4DAU6"/>
<keyword evidence="3" id="KW-1185">Reference proteome</keyword>
<keyword evidence="1" id="KW-1133">Transmembrane helix</keyword>